<sequence length="145" mass="16144">MRKLGSRIPLPESRELTIVSALFPTRSLISWTGEITSLHPAQQIELFNLGELVLMASRLPGGMTPGPDYVPNEIIMELPRAKPALLLNVFNKCLETGIFPARWKVARLVLLYKWNAKPLTESSSYNLSHCWMVLASCLSVSYCAG</sequence>
<gene>
    <name evidence="1" type="primary">Y2R2_11</name>
    <name evidence="1" type="ORF">g.1925</name>
</gene>
<dbReference type="AlphaFoldDB" id="A0A2S2P028"/>
<accession>A0A2S2P028</accession>
<proteinExistence type="predicted"/>
<dbReference type="EMBL" id="GGMR01010200">
    <property type="protein sequence ID" value="MBY22819.1"/>
    <property type="molecule type" value="Transcribed_RNA"/>
</dbReference>
<reference evidence="1" key="1">
    <citation type="submission" date="2018-04" db="EMBL/GenBank/DDBJ databases">
        <title>Transcriptome of Schizaphis graminum biotype I.</title>
        <authorList>
            <person name="Scully E.D."/>
            <person name="Geib S.M."/>
            <person name="Palmer N.A."/>
            <person name="Koch K."/>
            <person name="Bradshaw J."/>
            <person name="Heng-Moss T."/>
            <person name="Sarath G."/>
        </authorList>
    </citation>
    <scope>NUCLEOTIDE SEQUENCE</scope>
</reference>
<organism evidence="1">
    <name type="scientific">Schizaphis graminum</name>
    <name type="common">Green bug aphid</name>
    <dbReference type="NCBI Taxonomy" id="13262"/>
    <lineage>
        <taxon>Eukaryota</taxon>
        <taxon>Metazoa</taxon>
        <taxon>Ecdysozoa</taxon>
        <taxon>Arthropoda</taxon>
        <taxon>Hexapoda</taxon>
        <taxon>Insecta</taxon>
        <taxon>Pterygota</taxon>
        <taxon>Neoptera</taxon>
        <taxon>Paraneoptera</taxon>
        <taxon>Hemiptera</taxon>
        <taxon>Sternorrhyncha</taxon>
        <taxon>Aphidomorpha</taxon>
        <taxon>Aphidoidea</taxon>
        <taxon>Aphididae</taxon>
        <taxon>Aphidini</taxon>
        <taxon>Schizaphis</taxon>
    </lineage>
</organism>
<protein>
    <submittedName>
        <fullName evidence="1">Uncharacterized protein</fullName>
    </submittedName>
</protein>
<evidence type="ECO:0000313" key="1">
    <source>
        <dbReference type="EMBL" id="MBY22819.1"/>
    </source>
</evidence>
<name>A0A2S2P028_SCHGA</name>